<protein>
    <submittedName>
        <fullName evidence="1">Uncharacterized protein</fullName>
    </submittedName>
</protein>
<comment type="caution">
    <text evidence="1">The sequence shown here is derived from an EMBL/GenBank/DDBJ whole genome shotgun (WGS) entry which is preliminary data.</text>
</comment>
<evidence type="ECO:0000313" key="1">
    <source>
        <dbReference type="EMBL" id="HIW82649.1"/>
    </source>
</evidence>
<evidence type="ECO:0000313" key="2">
    <source>
        <dbReference type="Proteomes" id="UP000824265"/>
    </source>
</evidence>
<dbReference type="EMBL" id="DXGH01000073">
    <property type="protein sequence ID" value="HIW82649.1"/>
    <property type="molecule type" value="Genomic_DNA"/>
</dbReference>
<dbReference type="Proteomes" id="UP000824265">
    <property type="component" value="Unassembled WGS sequence"/>
</dbReference>
<dbReference type="AlphaFoldDB" id="A0A9D1UCC1"/>
<accession>A0A9D1UCC1</accession>
<proteinExistence type="predicted"/>
<sequence length="47" mass="5473">MLEAKSQDGVYKYHKMIGDSWKHLIGYKMQDIEPQPGYCKISCYTMG</sequence>
<reference evidence="1" key="2">
    <citation type="submission" date="2021-04" db="EMBL/GenBank/DDBJ databases">
        <authorList>
            <person name="Gilroy R."/>
        </authorList>
    </citation>
    <scope>NUCLEOTIDE SEQUENCE</scope>
    <source>
        <strain evidence="1">CHK195-6426</strain>
    </source>
</reference>
<name>A0A9D1UCC1_9FIRM</name>
<gene>
    <name evidence="1" type="ORF">H9742_14205</name>
</gene>
<organism evidence="1 2">
    <name type="scientific">Candidatus Acetatifactor stercoripullorum</name>
    <dbReference type="NCBI Taxonomy" id="2838414"/>
    <lineage>
        <taxon>Bacteria</taxon>
        <taxon>Bacillati</taxon>
        <taxon>Bacillota</taxon>
        <taxon>Clostridia</taxon>
        <taxon>Lachnospirales</taxon>
        <taxon>Lachnospiraceae</taxon>
        <taxon>Acetatifactor</taxon>
    </lineage>
</organism>
<reference evidence="1" key="1">
    <citation type="journal article" date="2021" name="PeerJ">
        <title>Extensive microbial diversity within the chicken gut microbiome revealed by metagenomics and culture.</title>
        <authorList>
            <person name="Gilroy R."/>
            <person name="Ravi A."/>
            <person name="Getino M."/>
            <person name="Pursley I."/>
            <person name="Horton D.L."/>
            <person name="Alikhan N.F."/>
            <person name="Baker D."/>
            <person name="Gharbi K."/>
            <person name="Hall N."/>
            <person name="Watson M."/>
            <person name="Adriaenssens E.M."/>
            <person name="Foster-Nyarko E."/>
            <person name="Jarju S."/>
            <person name="Secka A."/>
            <person name="Antonio M."/>
            <person name="Oren A."/>
            <person name="Chaudhuri R.R."/>
            <person name="La Ragione R."/>
            <person name="Hildebrand F."/>
            <person name="Pallen M.J."/>
        </authorList>
    </citation>
    <scope>NUCLEOTIDE SEQUENCE</scope>
    <source>
        <strain evidence="1">CHK195-6426</strain>
    </source>
</reference>